<dbReference type="EMBL" id="JTDE01004913">
    <property type="protein sequence ID" value="KAF7252216.1"/>
    <property type="molecule type" value="Genomic_DNA"/>
</dbReference>
<comment type="caution">
    <text evidence="3">The sequence shown here is derived from an EMBL/GenBank/DDBJ whole genome shotgun (WGS) entry which is preliminary data.</text>
</comment>
<dbReference type="Proteomes" id="UP000822476">
    <property type="component" value="Unassembled WGS sequence"/>
</dbReference>
<evidence type="ECO:0000313" key="3">
    <source>
        <dbReference type="EMBL" id="KAF7252216.1"/>
    </source>
</evidence>
<feature type="region of interest" description="Disordered" evidence="1">
    <location>
        <begin position="161"/>
        <end position="180"/>
    </location>
</feature>
<keyword evidence="2" id="KW-0472">Membrane</keyword>
<name>A0A8S9YN78_9TREM</name>
<reference evidence="3" key="1">
    <citation type="submission" date="2019-07" db="EMBL/GenBank/DDBJ databases">
        <title>Annotation for the trematode Paragonimus miyazaki's.</title>
        <authorList>
            <person name="Choi Y.-J."/>
        </authorList>
    </citation>
    <scope>NUCLEOTIDE SEQUENCE</scope>
    <source>
        <strain evidence="3">Japan</strain>
    </source>
</reference>
<evidence type="ECO:0000256" key="2">
    <source>
        <dbReference type="SAM" id="Phobius"/>
    </source>
</evidence>
<proteinExistence type="predicted"/>
<gene>
    <name evidence="3" type="ORF">EG68_08924</name>
</gene>
<keyword evidence="2" id="KW-0812">Transmembrane</keyword>
<keyword evidence="4" id="KW-1185">Reference proteome</keyword>
<keyword evidence="2" id="KW-1133">Transmembrane helix</keyword>
<organism evidence="3 4">
    <name type="scientific">Paragonimus skrjabini miyazakii</name>
    <dbReference type="NCBI Taxonomy" id="59628"/>
    <lineage>
        <taxon>Eukaryota</taxon>
        <taxon>Metazoa</taxon>
        <taxon>Spiralia</taxon>
        <taxon>Lophotrochozoa</taxon>
        <taxon>Platyhelminthes</taxon>
        <taxon>Trematoda</taxon>
        <taxon>Digenea</taxon>
        <taxon>Plagiorchiida</taxon>
        <taxon>Troglotremata</taxon>
        <taxon>Troglotrematidae</taxon>
        <taxon>Paragonimus</taxon>
    </lineage>
</organism>
<dbReference type="AlphaFoldDB" id="A0A8S9YN78"/>
<feature type="transmembrane region" description="Helical" evidence="2">
    <location>
        <begin position="30"/>
        <end position="48"/>
    </location>
</feature>
<protein>
    <submittedName>
        <fullName evidence="3">Uncharacterized protein</fullName>
    </submittedName>
</protein>
<sequence length="180" mass="21031">MTFSIDFSPLSGQLLVCHLGRKIKMWFQHIHCYFACLLISVLLLTYIVPVTGNCCFELPTDHWKKLNCPGRSVQWFRHTEYAVGYAFLSTNLSAKLFTKHMSESSAFYAYDVGESGYRFTDYAHMFVVKGDFKRDMFRLVCCCYEGRQVLIHELSETVKNRKRRKITSRGNQKTSEIKKH</sequence>
<evidence type="ECO:0000313" key="4">
    <source>
        <dbReference type="Proteomes" id="UP000822476"/>
    </source>
</evidence>
<evidence type="ECO:0000256" key="1">
    <source>
        <dbReference type="SAM" id="MobiDB-lite"/>
    </source>
</evidence>
<accession>A0A8S9YN78</accession>